<keyword evidence="3" id="KW-1185">Reference proteome</keyword>
<dbReference type="EnsemblPlants" id="KEH18802">
    <property type="protein sequence ID" value="KEH18802"/>
    <property type="gene ID" value="MTR_8g028605"/>
</dbReference>
<reference evidence="1 3" key="2">
    <citation type="journal article" date="2014" name="BMC Genomics">
        <title>An improved genome release (version Mt4.0) for the model legume Medicago truncatula.</title>
        <authorList>
            <person name="Tang H."/>
            <person name="Krishnakumar V."/>
            <person name="Bidwell S."/>
            <person name="Rosen B."/>
            <person name="Chan A."/>
            <person name="Zhou S."/>
            <person name="Gentzbittel L."/>
            <person name="Childs K.L."/>
            <person name="Yandell M."/>
            <person name="Gundlach H."/>
            <person name="Mayer K.F."/>
            <person name="Schwartz D.C."/>
            <person name="Town C.D."/>
        </authorList>
    </citation>
    <scope>GENOME REANNOTATION</scope>
    <source>
        <strain evidence="1">A17</strain>
        <strain evidence="2 3">cv. Jemalong A17</strain>
    </source>
</reference>
<dbReference type="EMBL" id="CM001224">
    <property type="protein sequence ID" value="KEH18802.1"/>
    <property type="molecule type" value="Genomic_DNA"/>
</dbReference>
<evidence type="ECO:0000313" key="2">
    <source>
        <dbReference type="EnsemblPlants" id="KEH18802"/>
    </source>
</evidence>
<evidence type="ECO:0000313" key="1">
    <source>
        <dbReference type="EMBL" id="KEH18802.1"/>
    </source>
</evidence>
<gene>
    <name evidence="1" type="ordered locus">MTR_8g028605</name>
</gene>
<sequence>MRPTVEANNFELKPYFPFMAQQNQFFCVPTDDPNLHLAIFLEYCDTFKKIVANDAVSCRFFPISQSDRAIT</sequence>
<dbReference type="AlphaFoldDB" id="A0A072TN14"/>
<name>A0A072TN14_MEDTR</name>
<reference evidence="2" key="3">
    <citation type="submission" date="2015-04" db="UniProtKB">
        <authorList>
            <consortium name="EnsemblPlants"/>
        </authorList>
    </citation>
    <scope>IDENTIFICATION</scope>
    <source>
        <strain evidence="2">cv. Jemalong A17</strain>
    </source>
</reference>
<protein>
    <submittedName>
        <fullName evidence="1 2">Uncharacterized protein</fullName>
    </submittedName>
</protein>
<proteinExistence type="predicted"/>
<dbReference type="PaxDb" id="3880-AES78698"/>
<dbReference type="Proteomes" id="UP000002051">
    <property type="component" value="Chromosome 8"/>
</dbReference>
<evidence type="ECO:0000313" key="3">
    <source>
        <dbReference type="Proteomes" id="UP000002051"/>
    </source>
</evidence>
<reference evidence="1 3" key="1">
    <citation type="journal article" date="2011" name="Nature">
        <title>The Medicago genome provides insight into the evolution of rhizobial symbioses.</title>
        <authorList>
            <person name="Young N.D."/>
            <person name="Debelle F."/>
            <person name="Oldroyd G.E."/>
            <person name="Geurts R."/>
            <person name="Cannon S.B."/>
            <person name="Udvardi M.K."/>
            <person name="Benedito V.A."/>
            <person name="Mayer K.F."/>
            <person name="Gouzy J."/>
            <person name="Schoof H."/>
            <person name="Van de Peer Y."/>
            <person name="Proost S."/>
            <person name="Cook D.R."/>
            <person name="Meyers B.C."/>
            <person name="Spannagl M."/>
            <person name="Cheung F."/>
            <person name="De Mita S."/>
            <person name="Krishnakumar V."/>
            <person name="Gundlach H."/>
            <person name="Zhou S."/>
            <person name="Mudge J."/>
            <person name="Bharti A.K."/>
            <person name="Murray J.D."/>
            <person name="Naoumkina M.A."/>
            <person name="Rosen B."/>
            <person name="Silverstein K.A."/>
            <person name="Tang H."/>
            <person name="Rombauts S."/>
            <person name="Zhao P.X."/>
            <person name="Zhou P."/>
            <person name="Barbe V."/>
            <person name="Bardou P."/>
            <person name="Bechner M."/>
            <person name="Bellec A."/>
            <person name="Berger A."/>
            <person name="Berges H."/>
            <person name="Bidwell S."/>
            <person name="Bisseling T."/>
            <person name="Choisne N."/>
            <person name="Couloux A."/>
            <person name="Denny R."/>
            <person name="Deshpande S."/>
            <person name="Dai X."/>
            <person name="Doyle J.J."/>
            <person name="Dudez A.M."/>
            <person name="Farmer A.D."/>
            <person name="Fouteau S."/>
            <person name="Franken C."/>
            <person name="Gibelin C."/>
            <person name="Gish J."/>
            <person name="Goldstein S."/>
            <person name="Gonzalez A.J."/>
            <person name="Green P.J."/>
            <person name="Hallab A."/>
            <person name="Hartog M."/>
            <person name="Hua A."/>
            <person name="Humphray S.J."/>
            <person name="Jeong D.H."/>
            <person name="Jing Y."/>
            <person name="Jocker A."/>
            <person name="Kenton S.M."/>
            <person name="Kim D.J."/>
            <person name="Klee K."/>
            <person name="Lai H."/>
            <person name="Lang C."/>
            <person name="Lin S."/>
            <person name="Macmil S.L."/>
            <person name="Magdelenat G."/>
            <person name="Matthews L."/>
            <person name="McCorrison J."/>
            <person name="Monaghan E.L."/>
            <person name="Mun J.H."/>
            <person name="Najar F.Z."/>
            <person name="Nicholson C."/>
            <person name="Noirot C."/>
            <person name="O'Bleness M."/>
            <person name="Paule C.R."/>
            <person name="Poulain J."/>
            <person name="Prion F."/>
            <person name="Qin B."/>
            <person name="Qu C."/>
            <person name="Retzel E.F."/>
            <person name="Riddle C."/>
            <person name="Sallet E."/>
            <person name="Samain S."/>
            <person name="Samson N."/>
            <person name="Sanders I."/>
            <person name="Saurat O."/>
            <person name="Scarpelli C."/>
            <person name="Schiex T."/>
            <person name="Segurens B."/>
            <person name="Severin A.J."/>
            <person name="Sherrier D.J."/>
            <person name="Shi R."/>
            <person name="Sims S."/>
            <person name="Singer S.R."/>
            <person name="Sinharoy S."/>
            <person name="Sterck L."/>
            <person name="Viollet A."/>
            <person name="Wang B.B."/>
            <person name="Wang K."/>
            <person name="Wang M."/>
            <person name="Wang X."/>
            <person name="Warfsmann J."/>
            <person name="Weissenbach J."/>
            <person name="White D.D."/>
            <person name="White J.D."/>
            <person name="Wiley G.B."/>
            <person name="Wincker P."/>
            <person name="Xing Y."/>
            <person name="Yang L."/>
            <person name="Yao Z."/>
            <person name="Ying F."/>
            <person name="Zhai J."/>
            <person name="Zhou L."/>
            <person name="Zuber A."/>
            <person name="Denarie J."/>
            <person name="Dixon R.A."/>
            <person name="May G.D."/>
            <person name="Schwartz D.C."/>
            <person name="Rogers J."/>
            <person name="Quetier F."/>
            <person name="Town C.D."/>
            <person name="Roe B.A."/>
        </authorList>
    </citation>
    <scope>NUCLEOTIDE SEQUENCE [LARGE SCALE GENOMIC DNA]</scope>
    <source>
        <strain evidence="1">A17</strain>
        <strain evidence="2 3">cv. Jemalong A17</strain>
    </source>
</reference>
<dbReference type="HOGENOM" id="CLU_2743892_0_0_1"/>
<organism evidence="1 3">
    <name type="scientific">Medicago truncatula</name>
    <name type="common">Barrel medic</name>
    <name type="synonym">Medicago tribuloides</name>
    <dbReference type="NCBI Taxonomy" id="3880"/>
    <lineage>
        <taxon>Eukaryota</taxon>
        <taxon>Viridiplantae</taxon>
        <taxon>Streptophyta</taxon>
        <taxon>Embryophyta</taxon>
        <taxon>Tracheophyta</taxon>
        <taxon>Spermatophyta</taxon>
        <taxon>Magnoliopsida</taxon>
        <taxon>eudicotyledons</taxon>
        <taxon>Gunneridae</taxon>
        <taxon>Pentapetalae</taxon>
        <taxon>rosids</taxon>
        <taxon>fabids</taxon>
        <taxon>Fabales</taxon>
        <taxon>Fabaceae</taxon>
        <taxon>Papilionoideae</taxon>
        <taxon>50 kb inversion clade</taxon>
        <taxon>NPAAA clade</taxon>
        <taxon>Hologalegina</taxon>
        <taxon>IRL clade</taxon>
        <taxon>Trifolieae</taxon>
        <taxon>Medicago</taxon>
    </lineage>
</organism>
<accession>A0A072TN14</accession>